<dbReference type="GO" id="GO:0055086">
    <property type="term" value="P:nucleobase-containing small molecule metabolic process"/>
    <property type="evidence" value="ECO:0007669"/>
    <property type="project" value="UniProtKB-ARBA"/>
</dbReference>
<evidence type="ECO:0000256" key="8">
    <source>
        <dbReference type="ARBA" id="ARBA00022833"/>
    </source>
</evidence>
<evidence type="ECO:0000256" key="14">
    <source>
        <dbReference type="RuleBase" id="RU364006"/>
    </source>
</evidence>
<dbReference type="PROSITE" id="PS00903">
    <property type="entry name" value="CYT_DCMP_DEAMINASES_1"/>
    <property type="match status" value="1"/>
</dbReference>
<proteinExistence type="inferred from homology"/>
<dbReference type="Pfam" id="PF00383">
    <property type="entry name" value="dCMP_cyt_deam_1"/>
    <property type="match status" value="1"/>
</dbReference>
<evidence type="ECO:0000313" key="16">
    <source>
        <dbReference type="EMBL" id="MBB6147001.1"/>
    </source>
</evidence>
<dbReference type="InterPro" id="IPR050202">
    <property type="entry name" value="Cyt/Deoxycyt_deaminase"/>
</dbReference>
<dbReference type="InterPro" id="IPR016192">
    <property type="entry name" value="APOBEC/CMP_deaminase_Zn-bd"/>
</dbReference>
<evidence type="ECO:0000256" key="1">
    <source>
        <dbReference type="ARBA" id="ARBA00001947"/>
    </source>
</evidence>
<dbReference type="GO" id="GO:0008270">
    <property type="term" value="F:zinc ion binding"/>
    <property type="evidence" value="ECO:0007669"/>
    <property type="project" value="UniProtKB-UniRule"/>
</dbReference>
<evidence type="ECO:0000256" key="3">
    <source>
        <dbReference type="ARBA" id="ARBA00006576"/>
    </source>
</evidence>
<dbReference type="SUPFAM" id="SSF53927">
    <property type="entry name" value="Cytidine deaminase-like"/>
    <property type="match status" value="1"/>
</dbReference>
<dbReference type="GO" id="GO:0004126">
    <property type="term" value="F:cytidine deaminase activity"/>
    <property type="evidence" value="ECO:0007669"/>
    <property type="project" value="UniProtKB-UniRule"/>
</dbReference>
<dbReference type="RefSeq" id="WP_050060040.1">
    <property type="nucleotide sequence ID" value="NZ_JACHEK010000012.1"/>
</dbReference>
<dbReference type="CDD" id="cd01283">
    <property type="entry name" value="cytidine_deaminase"/>
    <property type="match status" value="1"/>
</dbReference>
<evidence type="ECO:0000256" key="12">
    <source>
        <dbReference type="PIRSR" id="PIRSR606262-1"/>
    </source>
</evidence>
<dbReference type="GO" id="GO:0005829">
    <property type="term" value="C:cytosol"/>
    <property type="evidence" value="ECO:0007669"/>
    <property type="project" value="TreeGrafter"/>
</dbReference>
<protein>
    <recommendedName>
        <fullName evidence="5 14">Cytidine deaminase</fullName>
        <ecNumber evidence="4 14">3.5.4.5</ecNumber>
    </recommendedName>
    <alternativeName>
        <fullName evidence="9 14">Cytidine aminohydrolase</fullName>
    </alternativeName>
</protein>
<feature type="domain" description="CMP/dCMP-type deaminase" evidence="15">
    <location>
        <begin position="11"/>
        <end position="139"/>
    </location>
</feature>
<comment type="catalytic activity">
    <reaction evidence="11 14">
        <text>cytidine + H2O + H(+) = uridine + NH4(+)</text>
        <dbReference type="Rhea" id="RHEA:16069"/>
        <dbReference type="ChEBI" id="CHEBI:15377"/>
        <dbReference type="ChEBI" id="CHEBI:15378"/>
        <dbReference type="ChEBI" id="CHEBI:16704"/>
        <dbReference type="ChEBI" id="CHEBI:17562"/>
        <dbReference type="ChEBI" id="CHEBI:28938"/>
        <dbReference type="EC" id="3.5.4.5"/>
    </reaction>
</comment>
<dbReference type="GO" id="GO:0072527">
    <property type="term" value="P:pyrimidine-containing compound metabolic process"/>
    <property type="evidence" value="ECO:0007669"/>
    <property type="project" value="UniProtKB-ARBA"/>
</dbReference>
<evidence type="ECO:0000256" key="11">
    <source>
        <dbReference type="ARBA" id="ARBA00049558"/>
    </source>
</evidence>
<dbReference type="Proteomes" id="UP000538666">
    <property type="component" value="Unassembled WGS sequence"/>
</dbReference>
<name>A0A841K7A0_9BACT</name>
<gene>
    <name evidence="16" type="ORF">HNQ77_004986</name>
</gene>
<feature type="active site" description="Proton donor" evidence="12">
    <location>
        <position position="65"/>
    </location>
</feature>
<evidence type="ECO:0000256" key="2">
    <source>
        <dbReference type="ARBA" id="ARBA00003949"/>
    </source>
</evidence>
<accession>A0A841K7A0</accession>
<sequence length="141" mass="15006">MSDTSHLLDPTLAQQLLGAAREVAAHAYAPYSRFRVGAALLFDDGHITTGCNVENVSFGLTSCAERNALFRAVSERGAAHRIVAIAVTNLNDAASPPCGACRQVMSEFVTPSAVIVFPGDAGIEIRSFAELLPFSFHLETK</sequence>
<comment type="cofactor">
    <cofactor evidence="1 13 14">
        <name>Zn(2+)</name>
        <dbReference type="ChEBI" id="CHEBI:29105"/>
    </cofactor>
</comment>
<dbReference type="InterPro" id="IPR002125">
    <property type="entry name" value="CMP_dCMP_dom"/>
</dbReference>
<evidence type="ECO:0000256" key="6">
    <source>
        <dbReference type="ARBA" id="ARBA00022723"/>
    </source>
</evidence>
<organism evidence="16 17">
    <name type="scientific">Silvibacterium bohemicum</name>
    <dbReference type="NCBI Taxonomy" id="1577686"/>
    <lineage>
        <taxon>Bacteria</taxon>
        <taxon>Pseudomonadati</taxon>
        <taxon>Acidobacteriota</taxon>
        <taxon>Terriglobia</taxon>
        <taxon>Terriglobales</taxon>
        <taxon>Acidobacteriaceae</taxon>
        <taxon>Silvibacterium</taxon>
    </lineage>
</organism>
<evidence type="ECO:0000259" key="15">
    <source>
        <dbReference type="PROSITE" id="PS51747"/>
    </source>
</evidence>
<keyword evidence="7 14" id="KW-0378">Hydrolase</keyword>
<evidence type="ECO:0000256" key="4">
    <source>
        <dbReference type="ARBA" id="ARBA00012783"/>
    </source>
</evidence>
<dbReference type="InterPro" id="IPR006262">
    <property type="entry name" value="Cyt_deam_tetra"/>
</dbReference>
<evidence type="ECO:0000256" key="5">
    <source>
        <dbReference type="ARBA" id="ARBA00018266"/>
    </source>
</evidence>
<comment type="similarity">
    <text evidence="3 14">Belongs to the cytidine and deoxycytidylate deaminase family.</text>
</comment>
<evidence type="ECO:0000256" key="10">
    <source>
        <dbReference type="ARBA" id="ARBA00049252"/>
    </source>
</evidence>
<feature type="binding site" evidence="13">
    <location>
        <position position="98"/>
    </location>
    <ligand>
        <name>Zn(2+)</name>
        <dbReference type="ChEBI" id="CHEBI:29105"/>
        <note>catalytic</note>
    </ligand>
</feature>
<dbReference type="AlphaFoldDB" id="A0A841K7A0"/>
<evidence type="ECO:0000256" key="7">
    <source>
        <dbReference type="ARBA" id="ARBA00022801"/>
    </source>
</evidence>
<dbReference type="PANTHER" id="PTHR11644">
    <property type="entry name" value="CYTIDINE DEAMINASE"/>
    <property type="match status" value="1"/>
</dbReference>
<dbReference type="PROSITE" id="PS51747">
    <property type="entry name" value="CYT_DCMP_DEAMINASES_2"/>
    <property type="match status" value="1"/>
</dbReference>
<dbReference type="EC" id="3.5.4.5" evidence="4 14"/>
<dbReference type="NCBIfam" id="TIGR01354">
    <property type="entry name" value="cyt_deam_tetra"/>
    <property type="match status" value="1"/>
</dbReference>
<dbReference type="EMBL" id="JACHEK010000012">
    <property type="protein sequence ID" value="MBB6147001.1"/>
    <property type="molecule type" value="Genomic_DNA"/>
</dbReference>
<dbReference type="NCBIfam" id="NF004064">
    <property type="entry name" value="PRK05578.1"/>
    <property type="match status" value="1"/>
</dbReference>
<keyword evidence="6 13" id="KW-0479">Metal-binding</keyword>
<comment type="function">
    <text evidence="2 14">This enzyme scavenges exogenous and endogenous cytidine and 2'-deoxycytidine for UMP synthesis.</text>
</comment>
<evidence type="ECO:0000313" key="17">
    <source>
        <dbReference type="Proteomes" id="UP000538666"/>
    </source>
</evidence>
<feature type="binding site" evidence="13">
    <location>
        <position position="63"/>
    </location>
    <ligand>
        <name>Zn(2+)</name>
        <dbReference type="ChEBI" id="CHEBI:29105"/>
        <note>catalytic</note>
    </ligand>
</feature>
<keyword evidence="17" id="KW-1185">Reference proteome</keyword>
<reference evidence="16 17" key="1">
    <citation type="submission" date="2020-08" db="EMBL/GenBank/DDBJ databases">
        <title>Genomic Encyclopedia of Type Strains, Phase IV (KMG-IV): sequencing the most valuable type-strain genomes for metagenomic binning, comparative biology and taxonomic classification.</title>
        <authorList>
            <person name="Goeker M."/>
        </authorList>
    </citation>
    <scope>NUCLEOTIDE SEQUENCE [LARGE SCALE GENOMIC DNA]</scope>
    <source>
        <strain evidence="16 17">DSM 103733</strain>
    </source>
</reference>
<keyword evidence="8 13" id="KW-0862">Zinc</keyword>
<feature type="binding site" evidence="13">
    <location>
        <position position="101"/>
    </location>
    <ligand>
        <name>Zn(2+)</name>
        <dbReference type="ChEBI" id="CHEBI:29105"/>
        <note>catalytic</note>
    </ligand>
</feature>
<dbReference type="Gene3D" id="3.40.140.10">
    <property type="entry name" value="Cytidine Deaminase, domain 2"/>
    <property type="match status" value="1"/>
</dbReference>
<comment type="caution">
    <text evidence="16">The sequence shown here is derived from an EMBL/GenBank/DDBJ whole genome shotgun (WGS) entry which is preliminary data.</text>
</comment>
<dbReference type="FunFam" id="3.40.140.10:FF:000008">
    <property type="entry name" value="Cytidine deaminase"/>
    <property type="match status" value="1"/>
</dbReference>
<dbReference type="PANTHER" id="PTHR11644:SF2">
    <property type="entry name" value="CYTIDINE DEAMINASE"/>
    <property type="match status" value="1"/>
</dbReference>
<comment type="catalytic activity">
    <reaction evidence="10 14">
        <text>2'-deoxycytidine + H2O + H(+) = 2'-deoxyuridine + NH4(+)</text>
        <dbReference type="Rhea" id="RHEA:13433"/>
        <dbReference type="ChEBI" id="CHEBI:15377"/>
        <dbReference type="ChEBI" id="CHEBI:15378"/>
        <dbReference type="ChEBI" id="CHEBI:15698"/>
        <dbReference type="ChEBI" id="CHEBI:16450"/>
        <dbReference type="ChEBI" id="CHEBI:28938"/>
        <dbReference type="EC" id="3.5.4.5"/>
    </reaction>
</comment>
<dbReference type="InterPro" id="IPR016193">
    <property type="entry name" value="Cytidine_deaminase-like"/>
</dbReference>
<evidence type="ECO:0000256" key="9">
    <source>
        <dbReference type="ARBA" id="ARBA00032005"/>
    </source>
</evidence>
<dbReference type="GO" id="GO:0042802">
    <property type="term" value="F:identical protein binding"/>
    <property type="evidence" value="ECO:0007669"/>
    <property type="project" value="UniProtKB-ARBA"/>
</dbReference>
<evidence type="ECO:0000256" key="13">
    <source>
        <dbReference type="PIRSR" id="PIRSR606262-3"/>
    </source>
</evidence>